<organism evidence="2 3">
    <name type="scientific">Candidatus Woesebacteria bacterium GW2011_GWB1_40_101</name>
    <dbReference type="NCBI Taxonomy" id="1618575"/>
    <lineage>
        <taxon>Bacteria</taxon>
        <taxon>Candidatus Woeseibacteriota</taxon>
    </lineage>
</organism>
<feature type="transmembrane region" description="Helical" evidence="1">
    <location>
        <begin position="109"/>
        <end position="130"/>
    </location>
</feature>
<feature type="transmembrane region" description="Helical" evidence="1">
    <location>
        <begin position="298"/>
        <end position="323"/>
    </location>
</feature>
<accession>A0A0G0SY70</accession>
<dbReference type="Pfam" id="PF19528">
    <property type="entry name" value="DUF6056"/>
    <property type="match status" value="1"/>
</dbReference>
<feature type="transmembrane region" description="Helical" evidence="1">
    <location>
        <begin position="335"/>
        <end position="354"/>
    </location>
</feature>
<proteinExistence type="predicted"/>
<dbReference type="InterPro" id="IPR045691">
    <property type="entry name" value="DUF6056"/>
</dbReference>
<feature type="transmembrane region" description="Helical" evidence="1">
    <location>
        <begin position="136"/>
        <end position="155"/>
    </location>
</feature>
<feature type="transmembrane region" description="Helical" evidence="1">
    <location>
        <begin position="366"/>
        <end position="383"/>
    </location>
</feature>
<comment type="caution">
    <text evidence="2">The sequence shown here is derived from an EMBL/GenBank/DDBJ whole genome shotgun (WGS) entry which is preliminary data.</text>
</comment>
<feature type="transmembrane region" description="Helical" evidence="1">
    <location>
        <begin position="84"/>
        <end position="102"/>
    </location>
</feature>
<evidence type="ECO:0000313" key="3">
    <source>
        <dbReference type="Proteomes" id="UP000034687"/>
    </source>
</evidence>
<feature type="transmembrane region" description="Helical" evidence="1">
    <location>
        <begin position="266"/>
        <end position="286"/>
    </location>
</feature>
<name>A0A0G0SY70_9BACT</name>
<protein>
    <submittedName>
        <fullName evidence="2">Putative membrane protein</fullName>
    </submittedName>
</protein>
<evidence type="ECO:0000256" key="1">
    <source>
        <dbReference type="SAM" id="Phobius"/>
    </source>
</evidence>
<sequence length="459" mass="51839">MIIGNFKPINRLLLVMPLLALFAVTIYFIVTTSSSVRYWADDFCVATLVKNVGFWKAQASWWNGWTGRYSYLTALDFFGLLGPWVVKVLPPVVFALLVLSALPVFRFEFILAPLFVVLVLINAPNLIQSFYWQTGVLNYTAEFLFFNLFICLLVLPKRKWALVLAFILPLIAGGFSEAYALAQIVLILFIIAIIFISDFDNKKTRMRIAAAGLAGAILSILIMLSAPGNAARGLSVTQPTSLVLVIKSTIYGTRWYLQRMLMVKPFLYSFLLFASTILIVIGSKWKTFKKLYFGKTKMFLFMFLATLSAILSSAAVIFSGYYAMSITPPERTMFIVIYSIFVSFFVFCFSGSILLLKNLTVKRTEWLIWVATVLGILASFLLIKSTITHWTGIRGQLADYARQWDQEEKVLMAVSRENEIATIKNIKPVGELDGFVENKGWVTSCVSGYYQIKNIKIEE</sequence>
<feature type="transmembrane region" description="Helical" evidence="1">
    <location>
        <begin position="12"/>
        <end position="30"/>
    </location>
</feature>
<dbReference type="Proteomes" id="UP000034687">
    <property type="component" value="Unassembled WGS sequence"/>
</dbReference>
<keyword evidence="1" id="KW-0472">Membrane</keyword>
<feature type="transmembrane region" description="Helical" evidence="1">
    <location>
        <begin position="160"/>
        <end position="175"/>
    </location>
</feature>
<keyword evidence="1" id="KW-1133">Transmembrane helix</keyword>
<keyword evidence="1" id="KW-0812">Transmembrane</keyword>
<feature type="transmembrane region" description="Helical" evidence="1">
    <location>
        <begin position="206"/>
        <end position="226"/>
    </location>
</feature>
<dbReference type="EMBL" id="LBXW01000002">
    <property type="protein sequence ID" value="KKR39760.1"/>
    <property type="molecule type" value="Genomic_DNA"/>
</dbReference>
<evidence type="ECO:0000313" key="2">
    <source>
        <dbReference type="EMBL" id="KKR39760.1"/>
    </source>
</evidence>
<reference evidence="2 3" key="1">
    <citation type="journal article" date="2015" name="Nature">
        <title>rRNA introns, odd ribosomes, and small enigmatic genomes across a large radiation of phyla.</title>
        <authorList>
            <person name="Brown C.T."/>
            <person name="Hug L.A."/>
            <person name="Thomas B.C."/>
            <person name="Sharon I."/>
            <person name="Castelle C.J."/>
            <person name="Singh A."/>
            <person name="Wilkins M.J."/>
            <person name="Williams K.H."/>
            <person name="Banfield J.F."/>
        </authorList>
    </citation>
    <scope>NUCLEOTIDE SEQUENCE [LARGE SCALE GENOMIC DNA]</scope>
</reference>
<gene>
    <name evidence="2" type="ORF">UT72_C0002G0014</name>
</gene>
<dbReference type="AlphaFoldDB" id="A0A0G0SY70"/>